<dbReference type="Gene3D" id="1.20.120.330">
    <property type="entry name" value="Nucleotidyltransferases domain 2"/>
    <property type="match status" value="1"/>
</dbReference>
<name>A0A6H2C2G1_DOLFA</name>
<feature type="domain" description="HEPN" evidence="2">
    <location>
        <begin position="7"/>
        <end position="120"/>
    </location>
</feature>
<dbReference type="Proteomes" id="UP000502433">
    <property type="component" value="Chromosome"/>
</dbReference>
<dbReference type="PANTHER" id="PTHR36565:SF1">
    <property type="entry name" value="UPF0332 PROTEIN TM_1000"/>
    <property type="match status" value="1"/>
</dbReference>
<dbReference type="Pfam" id="PF05168">
    <property type="entry name" value="HEPN"/>
    <property type="match status" value="1"/>
</dbReference>
<dbReference type="InterPro" id="IPR052226">
    <property type="entry name" value="UPF0332_toxin"/>
</dbReference>
<reference evidence="3 4" key="2">
    <citation type="submission" date="2020-04" db="EMBL/GenBank/DDBJ databases">
        <authorList>
            <person name="Fomenkov A."/>
            <person name="Anton B.P."/>
            <person name="Roberts R.J."/>
        </authorList>
    </citation>
    <scope>NUCLEOTIDE SEQUENCE [LARGE SCALE GENOMIC DNA]</scope>
    <source>
        <strain evidence="3 4">CCAP 1403/13f</strain>
    </source>
</reference>
<protein>
    <submittedName>
        <fullName evidence="3">HEPN domain-containing protein</fullName>
    </submittedName>
</protein>
<dbReference type="RefSeq" id="WP_168696746.1">
    <property type="nucleotide sequence ID" value="NZ_CP051206.1"/>
</dbReference>
<reference evidence="3 4" key="1">
    <citation type="submission" date="2020-04" db="EMBL/GenBank/DDBJ databases">
        <title>Genome-Wide Identification of 5-Methylcytosine Sites in Bacterial Genomes By High-Throughput Sequencing of MspJI Restriction Fragments.</title>
        <authorList>
            <person name="Wu V."/>
        </authorList>
    </citation>
    <scope>NUCLEOTIDE SEQUENCE [LARGE SCALE GENOMIC DNA]</scope>
    <source>
        <strain evidence="3 4">CCAP 1403/13f</strain>
    </source>
</reference>
<organism evidence="3 4">
    <name type="scientific">Dolichospermum flos-aquae CCAP 1403/13F</name>
    <dbReference type="NCBI Taxonomy" id="315271"/>
    <lineage>
        <taxon>Bacteria</taxon>
        <taxon>Bacillati</taxon>
        <taxon>Cyanobacteriota</taxon>
        <taxon>Cyanophyceae</taxon>
        <taxon>Nostocales</taxon>
        <taxon>Aphanizomenonaceae</taxon>
        <taxon>Dolichospermum</taxon>
    </lineage>
</organism>
<evidence type="ECO:0000259" key="2">
    <source>
        <dbReference type="Pfam" id="PF05168"/>
    </source>
</evidence>
<dbReference type="AlphaFoldDB" id="A0A6H2C2G1"/>
<comment type="similarity">
    <text evidence="1">Belongs to the UPF0332 family.</text>
</comment>
<accession>A0A6H2C2G1</accession>
<dbReference type="EMBL" id="CP051206">
    <property type="protein sequence ID" value="QJB46022.1"/>
    <property type="molecule type" value="Genomic_DNA"/>
</dbReference>
<dbReference type="InterPro" id="IPR007842">
    <property type="entry name" value="HEPN_dom"/>
</dbReference>
<dbReference type="PANTHER" id="PTHR36565">
    <property type="entry name" value="UPF0332 PROTEIN TM_1000"/>
    <property type="match status" value="1"/>
</dbReference>
<evidence type="ECO:0000313" key="4">
    <source>
        <dbReference type="Proteomes" id="UP000502433"/>
    </source>
</evidence>
<sequence length="125" mass="14520">MISEEQKFIRKAKESLLASEILAENKLYNFAASRAYYTMFYIAEAFLWQQGLTFSSHSAVISCFGREVVKKGIVPLEFHRYLIDAQDKRTQGDYSIDDTLQLSEQNVRILIEQSKKFIEIPEKTL</sequence>
<evidence type="ECO:0000256" key="1">
    <source>
        <dbReference type="ARBA" id="ARBA00038248"/>
    </source>
</evidence>
<proteinExistence type="inferred from homology"/>
<dbReference type="KEGG" id="dfs:HGD76_19465"/>
<gene>
    <name evidence="3" type="ORF">HGD76_19465</name>
</gene>
<evidence type="ECO:0000313" key="3">
    <source>
        <dbReference type="EMBL" id="QJB46022.1"/>
    </source>
</evidence>